<dbReference type="EMBL" id="JAULSV010000002">
    <property type="protein sequence ID" value="KAK0652786.1"/>
    <property type="molecule type" value="Genomic_DNA"/>
</dbReference>
<dbReference type="Proteomes" id="UP001174936">
    <property type="component" value="Unassembled WGS sequence"/>
</dbReference>
<comment type="caution">
    <text evidence="2">The sequence shown here is derived from an EMBL/GenBank/DDBJ whole genome shotgun (WGS) entry which is preliminary data.</text>
</comment>
<feature type="region of interest" description="Disordered" evidence="1">
    <location>
        <begin position="30"/>
        <end position="72"/>
    </location>
</feature>
<evidence type="ECO:0000313" key="3">
    <source>
        <dbReference type="Proteomes" id="UP001174936"/>
    </source>
</evidence>
<evidence type="ECO:0000313" key="2">
    <source>
        <dbReference type="EMBL" id="KAK0652786.1"/>
    </source>
</evidence>
<accession>A0AA39YHM3</accession>
<feature type="compositionally biased region" description="Polar residues" evidence="1">
    <location>
        <begin position="30"/>
        <end position="46"/>
    </location>
</feature>
<keyword evidence="3" id="KW-1185">Reference proteome</keyword>
<gene>
    <name evidence="2" type="ORF">B0T16DRAFT_105444</name>
</gene>
<evidence type="ECO:0000256" key="1">
    <source>
        <dbReference type="SAM" id="MobiDB-lite"/>
    </source>
</evidence>
<protein>
    <submittedName>
        <fullName evidence="2">Uncharacterized protein</fullName>
    </submittedName>
</protein>
<dbReference type="AlphaFoldDB" id="A0AA39YHM3"/>
<sequence length="81" mass="8838">MSAVELKMRASAMATLPPCLATAMDNSSRCQSTVPRHESTPPSEACQTHHRNASVPTNSQRKCNTPGPKARFRPACEMLKQ</sequence>
<organism evidence="2 3">
    <name type="scientific">Cercophora newfieldiana</name>
    <dbReference type="NCBI Taxonomy" id="92897"/>
    <lineage>
        <taxon>Eukaryota</taxon>
        <taxon>Fungi</taxon>
        <taxon>Dikarya</taxon>
        <taxon>Ascomycota</taxon>
        <taxon>Pezizomycotina</taxon>
        <taxon>Sordariomycetes</taxon>
        <taxon>Sordariomycetidae</taxon>
        <taxon>Sordariales</taxon>
        <taxon>Lasiosphaeriaceae</taxon>
        <taxon>Cercophora</taxon>
    </lineage>
</organism>
<name>A0AA39YHM3_9PEZI</name>
<feature type="compositionally biased region" description="Polar residues" evidence="1">
    <location>
        <begin position="54"/>
        <end position="63"/>
    </location>
</feature>
<reference evidence="2" key="1">
    <citation type="submission" date="2023-06" db="EMBL/GenBank/DDBJ databases">
        <title>Genome-scale phylogeny and comparative genomics of the fungal order Sordariales.</title>
        <authorList>
            <consortium name="Lawrence Berkeley National Laboratory"/>
            <person name="Hensen N."/>
            <person name="Bonometti L."/>
            <person name="Westerberg I."/>
            <person name="Brannstrom I.O."/>
            <person name="Guillou S."/>
            <person name="Cros-Aarteil S."/>
            <person name="Calhoun S."/>
            <person name="Haridas S."/>
            <person name="Kuo A."/>
            <person name="Mondo S."/>
            <person name="Pangilinan J."/>
            <person name="Riley R."/>
            <person name="Labutti K."/>
            <person name="Andreopoulos B."/>
            <person name="Lipzen A."/>
            <person name="Chen C."/>
            <person name="Yanf M."/>
            <person name="Daum C."/>
            <person name="Ng V."/>
            <person name="Clum A."/>
            <person name="Steindorff A."/>
            <person name="Ohm R."/>
            <person name="Martin F."/>
            <person name="Silar P."/>
            <person name="Natvig D."/>
            <person name="Lalanne C."/>
            <person name="Gautier V."/>
            <person name="Ament-Velasquez S.L."/>
            <person name="Kruys A."/>
            <person name="Hutchinson M.I."/>
            <person name="Powell A.J."/>
            <person name="Barry K."/>
            <person name="Miller A.N."/>
            <person name="Grigoriev I.V."/>
            <person name="Debuchy R."/>
            <person name="Gladieux P."/>
            <person name="Thoren M.H."/>
            <person name="Johannesson H."/>
        </authorList>
    </citation>
    <scope>NUCLEOTIDE SEQUENCE</scope>
    <source>
        <strain evidence="2">SMH2532-1</strain>
    </source>
</reference>
<proteinExistence type="predicted"/>